<evidence type="ECO:0000313" key="2">
    <source>
        <dbReference type="EMBL" id="GEU35220.1"/>
    </source>
</evidence>
<evidence type="ECO:0000256" key="1">
    <source>
        <dbReference type="SAM" id="MobiDB-lite"/>
    </source>
</evidence>
<feature type="region of interest" description="Disordered" evidence="1">
    <location>
        <begin position="66"/>
        <end position="142"/>
    </location>
</feature>
<dbReference type="EMBL" id="BKCJ010000666">
    <property type="protein sequence ID" value="GEU35220.1"/>
    <property type="molecule type" value="Genomic_DNA"/>
</dbReference>
<organism evidence="2">
    <name type="scientific">Tanacetum cinerariifolium</name>
    <name type="common">Dalmatian daisy</name>
    <name type="synonym">Chrysanthemum cinerariifolium</name>
    <dbReference type="NCBI Taxonomy" id="118510"/>
    <lineage>
        <taxon>Eukaryota</taxon>
        <taxon>Viridiplantae</taxon>
        <taxon>Streptophyta</taxon>
        <taxon>Embryophyta</taxon>
        <taxon>Tracheophyta</taxon>
        <taxon>Spermatophyta</taxon>
        <taxon>Magnoliopsida</taxon>
        <taxon>eudicotyledons</taxon>
        <taxon>Gunneridae</taxon>
        <taxon>Pentapetalae</taxon>
        <taxon>asterids</taxon>
        <taxon>campanulids</taxon>
        <taxon>Asterales</taxon>
        <taxon>Asteraceae</taxon>
        <taxon>Asteroideae</taxon>
        <taxon>Anthemideae</taxon>
        <taxon>Anthemidinae</taxon>
        <taxon>Tanacetum</taxon>
    </lineage>
</organism>
<feature type="compositionally biased region" description="Basic and acidic residues" evidence="1">
    <location>
        <begin position="91"/>
        <end position="109"/>
    </location>
</feature>
<feature type="compositionally biased region" description="Basic and acidic residues" evidence="1">
    <location>
        <begin position="120"/>
        <end position="142"/>
    </location>
</feature>
<comment type="caution">
    <text evidence="2">The sequence shown here is derived from an EMBL/GenBank/DDBJ whole genome shotgun (WGS) entry which is preliminary data.</text>
</comment>
<accession>A0A6L2JEQ8</accession>
<protein>
    <submittedName>
        <fullName evidence="2">Uncharacterized protein</fullName>
    </submittedName>
</protein>
<name>A0A6L2JEQ8_TANCI</name>
<gene>
    <name evidence="2" type="ORF">Tci_007198</name>
</gene>
<feature type="compositionally biased region" description="Gly residues" evidence="1">
    <location>
        <begin position="70"/>
        <end position="87"/>
    </location>
</feature>
<dbReference type="AlphaFoldDB" id="A0A6L2JEQ8"/>
<sequence>MLQVLRVEMVINSPWMLFKNWLVRKQTDFGKDISNPFMADNLPKIVWFSTHHITCMKKLASPKQTALGKGLLGPRGGRCGGNDGRGGSIARRGEGRFSKRSIDSNDGRGRGGLPVLGSRSSRESKSACREVGRVEKMSSTRS</sequence>
<proteinExistence type="predicted"/>
<reference evidence="2" key="1">
    <citation type="journal article" date="2019" name="Sci. Rep.">
        <title>Draft genome of Tanacetum cinerariifolium, the natural source of mosquito coil.</title>
        <authorList>
            <person name="Yamashiro T."/>
            <person name="Shiraishi A."/>
            <person name="Satake H."/>
            <person name="Nakayama K."/>
        </authorList>
    </citation>
    <scope>NUCLEOTIDE SEQUENCE</scope>
</reference>